<feature type="signal peptide" evidence="1">
    <location>
        <begin position="1"/>
        <end position="23"/>
    </location>
</feature>
<reference evidence="2" key="1">
    <citation type="submission" date="2022-10" db="EMBL/GenBank/DDBJ databases">
        <title>The WGS of Solirubrobacter sp. CPCC 204708.</title>
        <authorList>
            <person name="Jiang Z."/>
        </authorList>
    </citation>
    <scope>NUCLEOTIDE SEQUENCE</scope>
    <source>
        <strain evidence="2">CPCC 204708</strain>
    </source>
</reference>
<organism evidence="2 3">
    <name type="scientific">Solirubrobacter deserti</name>
    <dbReference type="NCBI Taxonomy" id="2282478"/>
    <lineage>
        <taxon>Bacteria</taxon>
        <taxon>Bacillati</taxon>
        <taxon>Actinomycetota</taxon>
        <taxon>Thermoleophilia</taxon>
        <taxon>Solirubrobacterales</taxon>
        <taxon>Solirubrobacteraceae</taxon>
        <taxon>Solirubrobacter</taxon>
    </lineage>
</organism>
<keyword evidence="1" id="KW-0732">Signal</keyword>
<dbReference type="Proteomes" id="UP001147700">
    <property type="component" value="Unassembled WGS sequence"/>
</dbReference>
<dbReference type="EMBL" id="JAPCID010000040">
    <property type="protein sequence ID" value="MDA0140486.1"/>
    <property type="molecule type" value="Genomic_DNA"/>
</dbReference>
<evidence type="ECO:0000313" key="2">
    <source>
        <dbReference type="EMBL" id="MDA0140486.1"/>
    </source>
</evidence>
<dbReference type="RefSeq" id="WP_202957533.1">
    <property type="nucleotide sequence ID" value="NZ_JAPCID010000040.1"/>
</dbReference>
<gene>
    <name evidence="2" type="ORF">OJ962_23515</name>
</gene>
<proteinExistence type="predicted"/>
<name>A0ABT4RPK5_9ACTN</name>
<evidence type="ECO:0000313" key="3">
    <source>
        <dbReference type="Proteomes" id="UP001147700"/>
    </source>
</evidence>
<comment type="caution">
    <text evidence="2">The sequence shown here is derived from an EMBL/GenBank/DDBJ whole genome shotgun (WGS) entry which is preliminary data.</text>
</comment>
<keyword evidence="3" id="KW-1185">Reference proteome</keyword>
<accession>A0ABT4RPK5</accession>
<evidence type="ECO:0000256" key="1">
    <source>
        <dbReference type="SAM" id="SignalP"/>
    </source>
</evidence>
<feature type="chain" id="PRO_5045603831" evidence="1">
    <location>
        <begin position="24"/>
        <end position="182"/>
    </location>
</feature>
<protein>
    <submittedName>
        <fullName evidence="2">Uncharacterized protein</fullName>
    </submittedName>
</protein>
<sequence>MYRAVLAAAIACVALVAPNAASAAGLTVTPVAPANGSTYTAGLDKDRLTPRFIYEVDWPKVRGPSLFYEVGTRTTLGPDGTIANEFVVSDGELRVENRAAPTRYTDSGFAEWMTKPGSGPARAGSAPGRKRGFVLPLSRAGHRVVKRALRAGQRPRVRLSLAVYKPNNDMFEPFEATFRLYG</sequence>